<reference evidence="11" key="1">
    <citation type="submission" date="2020-02" db="EMBL/GenBank/DDBJ databases">
        <authorList>
            <person name="Scholz U."/>
            <person name="Mascher M."/>
            <person name="Fiebig A."/>
        </authorList>
    </citation>
    <scope>NUCLEOTIDE SEQUENCE</scope>
</reference>
<evidence type="ECO:0000256" key="1">
    <source>
        <dbReference type="ARBA" id="ARBA00022701"/>
    </source>
</evidence>
<feature type="region of interest" description="Disordered" evidence="9">
    <location>
        <begin position="616"/>
        <end position="657"/>
    </location>
</feature>
<keyword evidence="12" id="KW-1185">Reference proteome</keyword>
<protein>
    <recommendedName>
        <fullName evidence="7">Kinesin-like protein KIN-10A</fullName>
    </recommendedName>
</protein>
<evidence type="ECO:0000256" key="8">
    <source>
        <dbReference type="PROSITE-ProRule" id="PRU00283"/>
    </source>
</evidence>
<dbReference type="SMART" id="SM00129">
    <property type="entry name" value="KISc"/>
    <property type="match status" value="1"/>
</dbReference>
<dbReference type="AlphaFoldDB" id="A0A7I8LKC7"/>
<dbReference type="GO" id="GO:0003777">
    <property type="term" value="F:microtubule motor activity"/>
    <property type="evidence" value="ECO:0007669"/>
    <property type="project" value="InterPro"/>
</dbReference>
<dbReference type="InterPro" id="IPR036961">
    <property type="entry name" value="Kinesin_motor_dom_sf"/>
</dbReference>
<dbReference type="InterPro" id="IPR027417">
    <property type="entry name" value="P-loop_NTPase"/>
</dbReference>
<dbReference type="Gene3D" id="3.40.850.10">
    <property type="entry name" value="Kinesin motor domain"/>
    <property type="match status" value="1"/>
</dbReference>
<dbReference type="PANTHER" id="PTHR24115:SF416">
    <property type="entry name" value="KINESIN-LIKE PROTEIN KIN-10A"/>
    <property type="match status" value="1"/>
</dbReference>
<dbReference type="PRINTS" id="PR00380">
    <property type="entry name" value="KINESINHEAVY"/>
</dbReference>
<dbReference type="PROSITE" id="PS50067">
    <property type="entry name" value="KINESIN_MOTOR_2"/>
    <property type="match status" value="1"/>
</dbReference>
<dbReference type="GO" id="GO:0016887">
    <property type="term" value="F:ATP hydrolysis activity"/>
    <property type="evidence" value="ECO:0007669"/>
    <property type="project" value="TreeGrafter"/>
</dbReference>
<feature type="region of interest" description="Disordered" evidence="9">
    <location>
        <begin position="694"/>
        <end position="719"/>
    </location>
</feature>
<dbReference type="GO" id="GO:0007018">
    <property type="term" value="P:microtubule-based movement"/>
    <property type="evidence" value="ECO:0007669"/>
    <property type="project" value="InterPro"/>
</dbReference>
<dbReference type="GO" id="GO:0005871">
    <property type="term" value="C:kinesin complex"/>
    <property type="evidence" value="ECO:0007669"/>
    <property type="project" value="TreeGrafter"/>
</dbReference>
<comment type="similarity">
    <text evidence="6">Belongs to the TRAFAC class myosin-kinesin ATPase superfamily. Kinesin family. KIN-10 subfamily.</text>
</comment>
<dbReference type="InterPro" id="IPR027640">
    <property type="entry name" value="Kinesin-like_fam"/>
</dbReference>
<feature type="region of interest" description="Disordered" evidence="9">
    <location>
        <begin position="500"/>
        <end position="523"/>
    </location>
</feature>
<dbReference type="OrthoDB" id="3176171at2759"/>
<name>A0A7I8LKC7_SPIIN</name>
<feature type="binding site" evidence="8">
    <location>
        <begin position="143"/>
        <end position="150"/>
    </location>
    <ligand>
        <name>ATP</name>
        <dbReference type="ChEBI" id="CHEBI:30616"/>
    </ligand>
</feature>
<dbReference type="InterPro" id="IPR001752">
    <property type="entry name" value="Kinesin_motor_dom"/>
</dbReference>
<evidence type="ECO:0000259" key="10">
    <source>
        <dbReference type="PROSITE" id="PS50067"/>
    </source>
</evidence>
<sequence>MAPTPSCRPSKEQMTPTRTPQAKHRLHFSGMKNPHVAVTPSPLATGRENGAVPAEHPVEVVGRIRDHPDRSGGEKKLFPSPLEISPEGTLVRVRTEMGHRDFSLDGVSVAGEGEGLEGFYKRFVESRIASVKSGGKCTIMMYGPTGSGKSHTMFGCINQPGIVYRALRDILRRKEDCDDGGGIFVQVAVLEIYNEEIYDLLPGTNGAGPNAGLPKGSTPKVRLEVMAKRAKNASFICGNEAEKISREVAKVEKRRIVRSTLCNERSSRSHCLIILDVPSVGGRLMLVDMAGSENIEQAGQSGLEAKLQTGKINQGNIALKRVVESIANGDSHVPFRDSKLTLLLQDSFEDDKSKILMILCASPDPREIHKTVSTLEYGAKAKCIVRAPHMANPCRANSQESSSLALGARIVAMNQFISKLQTENKVKGKELDQVNRELVRKEGEVADLRAKLTAMELRGKALKEEEIRSIVDERTLTLRLELEKMEAKVQRQEEELGILRQHLGDEERGKGSGRAGQNGQMGDDPSLYLIGGRFMNRLSELYSEGDAGMEKSMELDTGDYHQPPCCDDVKEIREDPRRNHPSRFVDAPCCLGMEEDDDIAAAMFTEKVLLSTVFEANEEEEESEGAEQEVVEKEVVEDDPFSGGKSVSSDGAGDADSARRTRIHNIFRLCGSHRDLGKHAKIFAVSKPETAVVTPELESQALPPPQHDSRLAEGPVPSVDDLSKSLLRQQMPKRNTSSEKENDGPAGVDALQDVYVKWEASSGDSSGNNLIKKLKVLEDSNLAELRKLIEAQLDEMDAGQEEFTFLSLRDPAGAPVAKESEATFQVSKLPARNNLLGGYLACLRPTKTMMTQQSAAGVRHLPFSPLENRILVDAVTPLSKIDDCFFQTDIF</sequence>
<feature type="compositionally biased region" description="Acidic residues" evidence="9">
    <location>
        <begin position="616"/>
        <end position="640"/>
    </location>
</feature>
<keyword evidence="3 8" id="KW-0067">ATP-binding</keyword>
<dbReference type="Pfam" id="PF00225">
    <property type="entry name" value="Kinesin"/>
    <property type="match status" value="1"/>
</dbReference>
<evidence type="ECO:0000256" key="5">
    <source>
        <dbReference type="ARBA" id="ARBA00023175"/>
    </source>
</evidence>
<accession>A0A7I8LKC7</accession>
<evidence type="ECO:0000256" key="2">
    <source>
        <dbReference type="ARBA" id="ARBA00022741"/>
    </source>
</evidence>
<proteinExistence type="inferred from homology"/>
<keyword evidence="4" id="KW-0175">Coiled coil</keyword>
<organism evidence="11 12">
    <name type="scientific">Spirodela intermedia</name>
    <name type="common">Intermediate duckweed</name>
    <dbReference type="NCBI Taxonomy" id="51605"/>
    <lineage>
        <taxon>Eukaryota</taxon>
        <taxon>Viridiplantae</taxon>
        <taxon>Streptophyta</taxon>
        <taxon>Embryophyta</taxon>
        <taxon>Tracheophyta</taxon>
        <taxon>Spermatophyta</taxon>
        <taxon>Magnoliopsida</taxon>
        <taxon>Liliopsida</taxon>
        <taxon>Araceae</taxon>
        <taxon>Lemnoideae</taxon>
        <taxon>Spirodela</taxon>
    </lineage>
</organism>
<feature type="domain" description="Kinesin motor" evidence="10">
    <location>
        <begin position="57"/>
        <end position="384"/>
    </location>
</feature>
<evidence type="ECO:0000256" key="6">
    <source>
        <dbReference type="ARBA" id="ARBA00061615"/>
    </source>
</evidence>
<gene>
    <name evidence="11" type="ORF">SI8410_18021175</name>
</gene>
<dbReference type="PANTHER" id="PTHR24115">
    <property type="entry name" value="KINESIN-RELATED"/>
    <property type="match status" value="1"/>
</dbReference>
<feature type="compositionally biased region" description="Low complexity" evidence="9">
    <location>
        <begin position="642"/>
        <end position="655"/>
    </location>
</feature>
<dbReference type="GO" id="GO:0008017">
    <property type="term" value="F:microtubule binding"/>
    <property type="evidence" value="ECO:0007669"/>
    <property type="project" value="InterPro"/>
</dbReference>
<evidence type="ECO:0000313" key="12">
    <source>
        <dbReference type="Proteomes" id="UP000663760"/>
    </source>
</evidence>
<dbReference type="Proteomes" id="UP000663760">
    <property type="component" value="Chromosome 18"/>
</dbReference>
<keyword evidence="1" id="KW-0493">Microtubule</keyword>
<dbReference type="GO" id="GO:0005874">
    <property type="term" value="C:microtubule"/>
    <property type="evidence" value="ECO:0007669"/>
    <property type="project" value="UniProtKB-KW"/>
</dbReference>
<evidence type="ECO:0000313" key="11">
    <source>
        <dbReference type="EMBL" id="CAA7410497.1"/>
    </source>
</evidence>
<evidence type="ECO:0000256" key="7">
    <source>
        <dbReference type="ARBA" id="ARBA00073419"/>
    </source>
</evidence>
<dbReference type="SUPFAM" id="SSF52540">
    <property type="entry name" value="P-loop containing nucleoside triphosphate hydrolases"/>
    <property type="match status" value="1"/>
</dbReference>
<evidence type="ECO:0000256" key="4">
    <source>
        <dbReference type="ARBA" id="ARBA00023054"/>
    </source>
</evidence>
<evidence type="ECO:0000256" key="3">
    <source>
        <dbReference type="ARBA" id="ARBA00022840"/>
    </source>
</evidence>
<feature type="region of interest" description="Disordered" evidence="9">
    <location>
        <begin position="1"/>
        <end position="22"/>
    </location>
</feature>
<keyword evidence="5 8" id="KW-0505">Motor protein</keyword>
<evidence type="ECO:0000256" key="9">
    <source>
        <dbReference type="SAM" id="MobiDB-lite"/>
    </source>
</evidence>
<keyword evidence="2 8" id="KW-0547">Nucleotide-binding</keyword>
<dbReference type="FunFam" id="3.40.850.10:FF:000068">
    <property type="entry name" value="p-loop containing nucleoside triphosphate hydrolase superfamily protein"/>
    <property type="match status" value="1"/>
</dbReference>
<dbReference type="EMBL" id="LR746281">
    <property type="protein sequence ID" value="CAA7410497.1"/>
    <property type="molecule type" value="Genomic_DNA"/>
</dbReference>
<dbReference type="GO" id="GO:0005524">
    <property type="term" value="F:ATP binding"/>
    <property type="evidence" value="ECO:0007669"/>
    <property type="project" value="UniProtKB-UniRule"/>
</dbReference>